<organism evidence="1">
    <name type="scientific">marine metagenome</name>
    <dbReference type="NCBI Taxonomy" id="408172"/>
    <lineage>
        <taxon>unclassified sequences</taxon>
        <taxon>metagenomes</taxon>
        <taxon>ecological metagenomes</taxon>
    </lineage>
</organism>
<name>A0A382M2C4_9ZZZZ</name>
<dbReference type="AlphaFoldDB" id="A0A382M2C4"/>
<protein>
    <submittedName>
        <fullName evidence="1">Uncharacterized protein</fullName>
    </submittedName>
</protein>
<sequence length="390" mass="41769">LTIRPIEGNSTAALMIEVTSSGYGYLPPGDANTTLADRFVLGSEVNASVDYGGLPPDANATFRVKLGGGIKAISVNAQKAGYGYAVSPSISVSGDGTGALLHPVVKGGRIVDVVVEDPGSGYTTVTLSVSGGAATTIGGWPAMRRPNLQSESLTNAKLSAVLVDGEISRVLIENPGWNYFQPEIVVTGTGSGVEAIPVFEKNETGSRKAEFYYLDYVLVTNPGSGFTEEPWLYQRPEVHMFDYATYRDAPDANTTATIRNWGNPTYVKNAHYPMFQPRLVASLADNFGDRVMEVEITDPGSFHQKGDLNGTLSFNHGRAQDGRKATGDAVFDRVVKSITLKDPKNEAVFIPGTDVKMLGTYGYDKDGNMTTDGALVVDLCSTYLERPEIK</sequence>
<accession>A0A382M2C4</accession>
<feature type="non-terminal residue" evidence="1">
    <location>
        <position position="1"/>
    </location>
</feature>
<dbReference type="EMBL" id="UINC01090779">
    <property type="protein sequence ID" value="SVC43023.1"/>
    <property type="molecule type" value="Genomic_DNA"/>
</dbReference>
<gene>
    <name evidence="1" type="ORF">METZ01_LOCUS295877</name>
</gene>
<proteinExistence type="predicted"/>
<reference evidence="1" key="1">
    <citation type="submission" date="2018-05" db="EMBL/GenBank/DDBJ databases">
        <authorList>
            <person name="Lanie J.A."/>
            <person name="Ng W.-L."/>
            <person name="Kazmierczak K.M."/>
            <person name="Andrzejewski T.M."/>
            <person name="Davidsen T.M."/>
            <person name="Wayne K.J."/>
            <person name="Tettelin H."/>
            <person name="Glass J.I."/>
            <person name="Rusch D."/>
            <person name="Podicherti R."/>
            <person name="Tsui H.-C.T."/>
            <person name="Winkler M.E."/>
        </authorList>
    </citation>
    <scope>NUCLEOTIDE SEQUENCE</scope>
</reference>
<evidence type="ECO:0000313" key="1">
    <source>
        <dbReference type="EMBL" id="SVC43023.1"/>
    </source>
</evidence>
<feature type="non-terminal residue" evidence="1">
    <location>
        <position position="390"/>
    </location>
</feature>